<dbReference type="InterPro" id="IPR051678">
    <property type="entry name" value="AGP_Transferase"/>
</dbReference>
<sequence length="287" mass="32145">MAAPDWIGITRELMTGYVARPRVEVLDSTREHAVLRVDAPGTRHVLKLARSDARPAVDYARTASAHRLAEAAGVPVAAVVAVGDDGVLQHLLQEHVEGVDWRHVRPQLDAAEIETASTDIARAVLRIQSVTLPSWGSLDDPGGRTLLDALHDRIALRTRREDRRALAQAVLDRHADLFAEPVVPTLTHDDLHHANLLFRPHATGWRLAAVLDWDKAWAGPPESDVARMAFWDDMTDPVFWSVYRHDRPAADGWRERAAVYQLLWCLEYDMPTPRHQRDTAALLARLT</sequence>
<dbReference type="PANTHER" id="PTHR21310">
    <property type="entry name" value="AMINOGLYCOSIDE PHOSPHOTRANSFERASE-RELATED-RELATED"/>
    <property type="match status" value="1"/>
</dbReference>
<evidence type="ECO:0000313" key="3">
    <source>
        <dbReference type="Proteomes" id="UP000565724"/>
    </source>
</evidence>
<comment type="caution">
    <text evidence="2">The sequence shown here is derived from an EMBL/GenBank/DDBJ whole genome shotgun (WGS) entry which is preliminary data.</text>
</comment>
<dbReference type="SUPFAM" id="SSF56112">
    <property type="entry name" value="Protein kinase-like (PK-like)"/>
    <property type="match status" value="1"/>
</dbReference>
<protein>
    <submittedName>
        <fullName evidence="2">Aminoglycoside phosphotransferase family protein</fullName>
    </submittedName>
</protein>
<evidence type="ECO:0000259" key="1">
    <source>
        <dbReference type="Pfam" id="PF01636"/>
    </source>
</evidence>
<proteinExistence type="predicted"/>
<keyword evidence="3" id="KW-1185">Reference proteome</keyword>
<keyword evidence="2" id="KW-0808">Transferase</keyword>
<accession>A0A7Y6E005</accession>
<dbReference type="InterPro" id="IPR011009">
    <property type="entry name" value="Kinase-like_dom_sf"/>
</dbReference>
<dbReference type="Proteomes" id="UP000565724">
    <property type="component" value="Unassembled WGS sequence"/>
</dbReference>
<organism evidence="2 3">
    <name type="scientific">Cellulomonas humilata</name>
    <dbReference type="NCBI Taxonomy" id="144055"/>
    <lineage>
        <taxon>Bacteria</taxon>
        <taxon>Bacillati</taxon>
        <taxon>Actinomycetota</taxon>
        <taxon>Actinomycetes</taxon>
        <taxon>Micrococcales</taxon>
        <taxon>Cellulomonadaceae</taxon>
        <taxon>Cellulomonas</taxon>
    </lineage>
</organism>
<reference evidence="2 3" key="1">
    <citation type="submission" date="2020-05" db="EMBL/GenBank/DDBJ databases">
        <title>Genome Sequencing of Type Strains.</title>
        <authorList>
            <person name="Lemaire J.F."/>
            <person name="Inderbitzin P."/>
            <person name="Gregorio O.A."/>
            <person name="Collins S.B."/>
            <person name="Wespe N."/>
            <person name="Knight-Connoni V."/>
        </authorList>
    </citation>
    <scope>NUCLEOTIDE SEQUENCE [LARGE SCALE GENOMIC DNA]</scope>
    <source>
        <strain evidence="2 3">ATCC 25174</strain>
    </source>
</reference>
<dbReference type="EMBL" id="JABMCI010000071">
    <property type="protein sequence ID" value="NUU19732.1"/>
    <property type="molecule type" value="Genomic_DNA"/>
</dbReference>
<dbReference type="AlphaFoldDB" id="A0A7Y6E005"/>
<name>A0A7Y6E005_9CELL</name>
<feature type="domain" description="Aminoglycoside phosphotransferase" evidence="1">
    <location>
        <begin position="26"/>
        <end position="245"/>
    </location>
</feature>
<dbReference type="Pfam" id="PF01636">
    <property type="entry name" value="APH"/>
    <property type="match status" value="1"/>
</dbReference>
<dbReference type="GO" id="GO:0016740">
    <property type="term" value="F:transferase activity"/>
    <property type="evidence" value="ECO:0007669"/>
    <property type="project" value="UniProtKB-KW"/>
</dbReference>
<gene>
    <name evidence="2" type="ORF">HP550_21020</name>
</gene>
<dbReference type="InterPro" id="IPR002575">
    <property type="entry name" value="Aminoglycoside_PTrfase"/>
</dbReference>
<evidence type="ECO:0000313" key="2">
    <source>
        <dbReference type="EMBL" id="NUU19732.1"/>
    </source>
</evidence>
<dbReference type="Gene3D" id="3.90.1200.10">
    <property type="match status" value="1"/>
</dbReference>